<name>A0A078AB70_STYLE</name>
<dbReference type="Gene3D" id="3.40.50.150">
    <property type="entry name" value="Vaccinia Virus protein VP39"/>
    <property type="match status" value="1"/>
</dbReference>
<dbReference type="OrthoDB" id="16816at2759"/>
<evidence type="ECO:0000256" key="1">
    <source>
        <dbReference type="ARBA" id="ARBA00022603"/>
    </source>
</evidence>
<dbReference type="InterPro" id="IPR029063">
    <property type="entry name" value="SAM-dependent_MTases_sf"/>
</dbReference>
<evidence type="ECO:0008006" key="5">
    <source>
        <dbReference type="Google" id="ProtNLM"/>
    </source>
</evidence>
<dbReference type="PANTHER" id="PTHR13090:SF1">
    <property type="entry name" value="ARGININE-HYDROXYLASE NDUFAF5, MITOCHONDRIAL"/>
    <property type="match status" value="1"/>
</dbReference>
<proteinExistence type="predicted"/>
<dbReference type="Proteomes" id="UP000039865">
    <property type="component" value="Unassembled WGS sequence"/>
</dbReference>
<keyword evidence="2" id="KW-0808">Transferase</keyword>
<dbReference type="GO" id="GO:0032981">
    <property type="term" value="P:mitochondrial respiratory chain complex I assembly"/>
    <property type="evidence" value="ECO:0007669"/>
    <property type="project" value="TreeGrafter"/>
</dbReference>
<dbReference type="InParanoid" id="A0A078AB70"/>
<keyword evidence="1" id="KW-0489">Methyltransferase</keyword>
<dbReference type="SUPFAM" id="SSF53335">
    <property type="entry name" value="S-adenosyl-L-methionine-dependent methyltransferases"/>
    <property type="match status" value="1"/>
</dbReference>
<keyword evidence="4" id="KW-1185">Reference proteome</keyword>
<evidence type="ECO:0000313" key="4">
    <source>
        <dbReference type="Proteomes" id="UP000039865"/>
    </source>
</evidence>
<dbReference type="OMA" id="TICTERN"/>
<dbReference type="GO" id="GO:0032259">
    <property type="term" value="P:methylation"/>
    <property type="evidence" value="ECO:0007669"/>
    <property type="project" value="UniProtKB-KW"/>
</dbReference>
<reference evidence="3 4" key="1">
    <citation type="submission" date="2014-06" db="EMBL/GenBank/DDBJ databases">
        <authorList>
            <person name="Swart Estienne"/>
        </authorList>
    </citation>
    <scope>NUCLEOTIDE SEQUENCE [LARGE SCALE GENOMIC DNA]</scope>
    <source>
        <strain evidence="3 4">130c</strain>
    </source>
</reference>
<evidence type="ECO:0000313" key="3">
    <source>
        <dbReference type="EMBL" id="CDW79540.1"/>
    </source>
</evidence>
<protein>
    <recommendedName>
        <fullName evidence="5">Methyltransferase type 11 domain-containing protein</fullName>
    </recommendedName>
</protein>
<gene>
    <name evidence="3" type="primary">Contig10909.g11661</name>
    <name evidence="3" type="ORF">STYLEM_8530</name>
</gene>
<accession>A0A078AB70</accession>
<dbReference type="GO" id="GO:0005739">
    <property type="term" value="C:mitochondrion"/>
    <property type="evidence" value="ECO:0007669"/>
    <property type="project" value="TreeGrafter"/>
</dbReference>
<dbReference type="AlphaFoldDB" id="A0A078AB70"/>
<evidence type="ECO:0000256" key="2">
    <source>
        <dbReference type="ARBA" id="ARBA00022679"/>
    </source>
</evidence>
<organism evidence="3 4">
    <name type="scientific">Stylonychia lemnae</name>
    <name type="common">Ciliate</name>
    <dbReference type="NCBI Taxonomy" id="5949"/>
    <lineage>
        <taxon>Eukaryota</taxon>
        <taxon>Sar</taxon>
        <taxon>Alveolata</taxon>
        <taxon>Ciliophora</taxon>
        <taxon>Intramacronucleata</taxon>
        <taxon>Spirotrichea</taxon>
        <taxon>Stichotrichia</taxon>
        <taxon>Sporadotrichida</taxon>
        <taxon>Oxytrichidae</taxon>
        <taxon>Stylonychinae</taxon>
        <taxon>Stylonychia</taxon>
    </lineage>
</organism>
<dbReference type="GO" id="GO:0008168">
    <property type="term" value="F:methyltransferase activity"/>
    <property type="evidence" value="ECO:0007669"/>
    <property type="project" value="UniProtKB-KW"/>
</dbReference>
<sequence>MAVNITKKPQIVFNRSLKFSQKSNSAIFKETKPYMTLYDLPLMNIVNRLKGIKKTFKNIAFIGPNPYLFIQHLPKEYEIENLYFCEGSQECVEKSYEIITRKIDSGFYEKVGTNLPNQIIPKVIDEEQDWQKEFKTDQLDLIVNNMSLHWVNDLDKTLNSFRETMIPDGVFIGSVIGGNALQELRICLNLAESERDGGVSTITSPLLSIQDIGNIFAKAKFNLPTIDISHIQYEFTSTFQLFDYLKKTGEQNALLSKRNFISEETFIAAAAIYETLFNKRTIGRRDENSTSILVDTLQNDLLDERIGKPIVDGSGKVSKNDKMRNIMTTLDVIYLIGWKQHESQQKPKERGTAKFSLKDVVKEMNDKEGDEKNKIKYGMLIDTGDEVKEIDK</sequence>
<dbReference type="PANTHER" id="PTHR13090">
    <property type="entry name" value="ARGININE-HYDROXYLASE NDUFAF5, MITOCHONDRIAL"/>
    <property type="match status" value="1"/>
</dbReference>
<dbReference type="EMBL" id="CCKQ01008094">
    <property type="protein sequence ID" value="CDW79540.1"/>
    <property type="molecule type" value="Genomic_DNA"/>
</dbReference>
<dbReference type="InterPro" id="IPR050602">
    <property type="entry name" value="Malonyl-ACP_OMT"/>
</dbReference>